<organism evidence="1 2">
    <name type="scientific">Microcystis aeruginosa NIES-44</name>
    <dbReference type="NCBI Taxonomy" id="449439"/>
    <lineage>
        <taxon>Bacteria</taxon>
        <taxon>Bacillati</taxon>
        <taxon>Cyanobacteriota</taxon>
        <taxon>Cyanophyceae</taxon>
        <taxon>Oscillatoriophycideae</taxon>
        <taxon>Chroococcales</taxon>
        <taxon>Microcystaceae</taxon>
        <taxon>Microcystis</taxon>
    </lineage>
</organism>
<dbReference type="Proteomes" id="UP000030321">
    <property type="component" value="Unassembled WGS sequence"/>
</dbReference>
<dbReference type="EMBL" id="BBPA01000053">
    <property type="protein sequence ID" value="GAL94281.1"/>
    <property type="molecule type" value="Genomic_DNA"/>
</dbReference>
<gene>
    <name evidence="1" type="ORF">N44_02861</name>
</gene>
<reference evidence="2" key="1">
    <citation type="journal article" date="2015" name="Genome">
        <title>Whole Genome Sequence of the Non-Microcystin-Producing Microcystis aeruginosa Strain NIES-44.</title>
        <authorList>
            <person name="Okano K."/>
            <person name="Miyata N."/>
            <person name="Ozaki Y."/>
        </authorList>
    </citation>
    <scope>NUCLEOTIDE SEQUENCE [LARGE SCALE GENOMIC DNA]</scope>
    <source>
        <strain evidence="2">NIES-44</strain>
    </source>
</reference>
<evidence type="ECO:0000313" key="1">
    <source>
        <dbReference type="EMBL" id="GAL94281.1"/>
    </source>
</evidence>
<dbReference type="AlphaFoldDB" id="A0A0A1VYC8"/>
<name>A0A0A1VYC8_MICAE</name>
<sequence>MNIEIIVIFAHFLGGRVGNSPDFGGLGTFQGKGTNCSPEGVDRT</sequence>
<comment type="caution">
    <text evidence="1">The sequence shown here is derived from an EMBL/GenBank/DDBJ whole genome shotgun (WGS) entry which is preliminary data.</text>
</comment>
<proteinExistence type="predicted"/>
<evidence type="ECO:0000313" key="2">
    <source>
        <dbReference type="Proteomes" id="UP000030321"/>
    </source>
</evidence>
<accession>A0A0A1VYC8</accession>
<protein>
    <submittedName>
        <fullName evidence="1">Uncharacterized protein</fullName>
    </submittedName>
</protein>